<evidence type="ECO:0000313" key="4">
    <source>
        <dbReference type="Proteomes" id="UP001604336"/>
    </source>
</evidence>
<proteinExistence type="predicted"/>
<comment type="caution">
    <text evidence="3">The sequence shown here is derived from an EMBL/GenBank/DDBJ whole genome shotgun (WGS) entry which is preliminary data.</text>
</comment>
<accession>A0ABD1SYN8</accession>
<protein>
    <recommendedName>
        <fullName evidence="2">Retrotransposon gag domain-containing protein</fullName>
    </recommendedName>
</protein>
<evidence type="ECO:0000259" key="2">
    <source>
        <dbReference type="Pfam" id="PF03732"/>
    </source>
</evidence>
<gene>
    <name evidence="3" type="ORF">Adt_21212</name>
</gene>
<evidence type="ECO:0000256" key="1">
    <source>
        <dbReference type="SAM" id="MobiDB-lite"/>
    </source>
</evidence>
<organism evidence="3 4">
    <name type="scientific">Abeliophyllum distichum</name>
    <dbReference type="NCBI Taxonomy" id="126358"/>
    <lineage>
        <taxon>Eukaryota</taxon>
        <taxon>Viridiplantae</taxon>
        <taxon>Streptophyta</taxon>
        <taxon>Embryophyta</taxon>
        <taxon>Tracheophyta</taxon>
        <taxon>Spermatophyta</taxon>
        <taxon>Magnoliopsida</taxon>
        <taxon>eudicotyledons</taxon>
        <taxon>Gunneridae</taxon>
        <taxon>Pentapetalae</taxon>
        <taxon>asterids</taxon>
        <taxon>lamiids</taxon>
        <taxon>Lamiales</taxon>
        <taxon>Oleaceae</taxon>
        <taxon>Forsythieae</taxon>
        <taxon>Abeliophyllum</taxon>
    </lineage>
</organism>
<feature type="domain" description="Retrotransposon gag" evidence="2">
    <location>
        <begin position="108"/>
        <end position="152"/>
    </location>
</feature>
<dbReference type="EMBL" id="JBFOLK010000006">
    <property type="protein sequence ID" value="KAL2505591.1"/>
    <property type="molecule type" value="Genomic_DNA"/>
</dbReference>
<sequence length="155" mass="17718">MAPTTQARPIRDLQLAVEEMRRALAAQMVPPVPQPPMAPRASQVSPMHQVPPAHHAAPTVPVIEQFRRYRPPTFDGGNDPLAAEEWLRTIEKIFRHIACPENQKVLCAEFMLSGRAGHWWESASRTRTEDEQNNLSWAQFKVELTEKYFPQALRD</sequence>
<keyword evidence="4" id="KW-1185">Reference proteome</keyword>
<evidence type="ECO:0000313" key="3">
    <source>
        <dbReference type="EMBL" id="KAL2505591.1"/>
    </source>
</evidence>
<dbReference type="AlphaFoldDB" id="A0ABD1SYN8"/>
<feature type="region of interest" description="Disordered" evidence="1">
    <location>
        <begin position="30"/>
        <end position="54"/>
    </location>
</feature>
<dbReference type="Proteomes" id="UP001604336">
    <property type="component" value="Unassembled WGS sequence"/>
</dbReference>
<dbReference type="Pfam" id="PF03732">
    <property type="entry name" value="Retrotrans_gag"/>
    <property type="match status" value="1"/>
</dbReference>
<reference evidence="4" key="1">
    <citation type="submission" date="2024-07" db="EMBL/GenBank/DDBJ databases">
        <title>Two chromosome-level genome assemblies of Korean endemic species Abeliophyllum distichum and Forsythia ovata (Oleaceae).</title>
        <authorList>
            <person name="Jang H."/>
        </authorList>
    </citation>
    <scope>NUCLEOTIDE SEQUENCE [LARGE SCALE GENOMIC DNA]</scope>
</reference>
<dbReference type="InterPro" id="IPR005162">
    <property type="entry name" value="Retrotrans_gag_dom"/>
</dbReference>
<name>A0ABD1SYN8_9LAMI</name>